<keyword evidence="2" id="KW-1185">Reference proteome</keyword>
<name>A0A2U8DZS5_9BACT</name>
<evidence type="ECO:0000313" key="1">
    <source>
        <dbReference type="EMBL" id="AWI08103.1"/>
    </source>
</evidence>
<dbReference type="AlphaFoldDB" id="A0A2U8DZS5"/>
<accession>A0A2U8DZS5</accession>
<organism evidence="1 2">
    <name type="scientific">Ereboglobus luteus</name>
    <dbReference type="NCBI Taxonomy" id="1796921"/>
    <lineage>
        <taxon>Bacteria</taxon>
        <taxon>Pseudomonadati</taxon>
        <taxon>Verrucomicrobiota</taxon>
        <taxon>Opitutia</taxon>
        <taxon>Opitutales</taxon>
        <taxon>Opitutaceae</taxon>
        <taxon>Ereboglobus</taxon>
    </lineage>
</organism>
<evidence type="ECO:0000313" key="2">
    <source>
        <dbReference type="Proteomes" id="UP000244896"/>
    </source>
</evidence>
<dbReference type="Proteomes" id="UP000244896">
    <property type="component" value="Chromosome"/>
</dbReference>
<protein>
    <submittedName>
        <fullName evidence="1">Uncharacterized protein</fullName>
    </submittedName>
</protein>
<dbReference type="KEGG" id="elut:CKA38_01465"/>
<sequence length="218" mass="23354">MLQVQISFTIFWEWKMPRIFHPRIFFFLGKAEAGKEHAMKKPLLNKCFAALTAGFAILALTGCPSGNTTKKAVGSVTKKTVETAKGVFSGISEGIDEGRKQTTGVDGASVATTFAEMQGKVSFEILGVEDDEAQGTVIVTLGLANETDAPIRVSGLAASDQVMLLDKSGYVARVQRAPMNVTVPAMAKEKARLEFNGKAADFVTLRLLGGEVPLNARE</sequence>
<gene>
    <name evidence="1" type="ORF">CKA38_01465</name>
</gene>
<reference evidence="1 2" key="1">
    <citation type="journal article" date="2018" name="Syst. Appl. Microbiol.">
        <title>Ereboglobus luteus gen. nov. sp. nov. from cockroach guts, and new insights into the oxygen relationship of the genera Opitutus and Didymococcus (Verrucomicrobia: Opitutaceae).</title>
        <authorList>
            <person name="Tegtmeier D."/>
            <person name="Belitz A."/>
            <person name="Radek R."/>
            <person name="Heimerl T."/>
            <person name="Brune A."/>
        </authorList>
    </citation>
    <scope>NUCLEOTIDE SEQUENCE [LARGE SCALE GENOMIC DNA]</scope>
    <source>
        <strain evidence="1 2">Ho45</strain>
    </source>
</reference>
<proteinExistence type="predicted"/>
<dbReference type="EMBL" id="CP023004">
    <property type="protein sequence ID" value="AWI08103.1"/>
    <property type="molecule type" value="Genomic_DNA"/>
</dbReference>